<evidence type="ECO:0000313" key="3">
    <source>
        <dbReference type="Proteomes" id="UP000008281"/>
    </source>
</evidence>
<dbReference type="InParanoid" id="E3MP65"/>
<sequence length="190" mass="20739">MIRNDQSSVIRTDASCNNYSRSLPGLIKQSSGSPHCAHSSRRNKTSKKTGGNRKKSNHSGSSKSSTAKQWKNLAPAKTIFSKRAKKTALMIEGIQLILDNPDEPEITSILQASYTKLSEQLTKLDNSDSEALSLVLKHPALCSNSEAWLSHATTSVHRTSKYVLAFQNSTCSVTISTISIDSHSSILYQS</sequence>
<keyword evidence="3" id="KW-1185">Reference proteome</keyword>
<accession>E3MP65</accession>
<gene>
    <name evidence="2" type="ORF">CRE_07664</name>
</gene>
<evidence type="ECO:0000256" key="1">
    <source>
        <dbReference type="SAM" id="MobiDB-lite"/>
    </source>
</evidence>
<feature type="compositionally biased region" description="Basic residues" evidence="1">
    <location>
        <begin position="38"/>
        <end position="57"/>
    </location>
</feature>
<proteinExistence type="predicted"/>
<dbReference type="AlphaFoldDB" id="E3MP65"/>
<feature type="region of interest" description="Disordered" evidence="1">
    <location>
        <begin position="25"/>
        <end position="69"/>
    </location>
</feature>
<protein>
    <submittedName>
        <fullName evidence="2">Uncharacterized protein</fullName>
    </submittedName>
</protein>
<dbReference type="HOGENOM" id="CLU_1429251_0_0_1"/>
<dbReference type="EMBL" id="DS268462">
    <property type="protein sequence ID" value="EFP06411.1"/>
    <property type="molecule type" value="Genomic_DNA"/>
</dbReference>
<reference evidence="2" key="1">
    <citation type="submission" date="2007-07" db="EMBL/GenBank/DDBJ databases">
        <title>PCAP assembly of the Caenorhabditis remanei genome.</title>
        <authorList>
            <consortium name="The Caenorhabditis remanei Sequencing Consortium"/>
            <person name="Wilson R.K."/>
        </authorList>
    </citation>
    <scope>NUCLEOTIDE SEQUENCE [LARGE SCALE GENOMIC DNA]</scope>
    <source>
        <strain evidence="2">PB4641</strain>
    </source>
</reference>
<organism evidence="3">
    <name type="scientific">Caenorhabditis remanei</name>
    <name type="common">Caenorhabditis vulgaris</name>
    <dbReference type="NCBI Taxonomy" id="31234"/>
    <lineage>
        <taxon>Eukaryota</taxon>
        <taxon>Metazoa</taxon>
        <taxon>Ecdysozoa</taxon>
        <taxon>Nematoda</taxon>
        <taxon>Chromadorea</taxon>
        <taxon>Rhabditida</taxon>
        <taxon>Rhabditina</taxon>
        <taxon>Rhabditomorpha</taxon>
        <taxon>Rhabditoidea</taxon>
        <taxon>Rhabditidae</taxon>
        <taxon>Peloderinae</taxon>
        <taxon>Caenorhabditis</taxon>
    </lineage>
</organism>
<dbReference type="Proteomes" id="UP000008281">
    <property type="component" value="Unassembled WGS sequence"/>
</dbReference>
<name>E3MP65_CAERE</name>
<evidence type="ECO:0000313" key="2">
    <source>
        <dbReference type="EMBL" id="EFP06411.1"/>
    </source>
</evidence>
<dbReference type="STRING" id="31234.E3MP65"/>